<comment type="caution">
    <text evidence="1">The sequence shown here is derived from an EMBL/GenBank/DDBJ whole genome shotgun (WGS) entry which is preliminary data.</text>
</comment>
<keyword evidence="1" id="KW-0489">Methyltransferase</keyword>
<dbReference type="AlphaFoldDB" id="A0A9D1KVL7"/>
<dbReference type="EMBL" id="DVLX01000095">
    <property type="protein sequence ID" value="HIU00159.1"/>
    <property type="molecule type" value="Genomic_DNA"/>
</dbReference>
<dbReference type="SUPFAM" id="SSF53335">
    <property type="entry name" value="S-adenosyl-L-methionine-dependent methyltransferases"/>
    <property type="match status" value="1"/>
</dbReference>
<dbReference type="GO" id="GO:0032259">
    <property type="term" value="P:methylation"/>
    <property type="evidence" value="ECO:0007669"/>
    <property type="project" value="UniProtKB-KW"/>
</dbReference>
<dbReference type="PANTHER" id="PTHR38451">
    <property type="entry name" value="TRNA (ADENINE(22)-N(1))-METHYLTRANSFERASE"/>
    <property type="match status" value="1"/>
</dbReference>
<dbReference type="PIRSF" id="PIRSF018637">
    <property type="entry name" value="TrmK"/>
    <property type="match status" value="1"/>
</dbReference>
<proteinExistence type="predicted"/>
<dbReference type="Gene3D" id="3.40.50.150">
    <property type="entry name" value="Vaccinia Virus protein VP39"/>
    <property type="match status" value="1"/>
</dbReference>
<dbReference type="InterPro" id="IPR006901">
    <property type="entry name" value="TrmK"/>
</dbReference>
<sequence length="248" mass="28155">MIKLSERLRVIADRLGNIKTMADIGTDHGFLPVYMMMTGRCEKAILTDISRQSLSKAEMCCKKYLDGGYELREGDGLSVLRTGEADAVVIAGMGGNLIADILESDMKTARSVEKFIFQPRSGQGYLRRWLSDNGFAIIGEDLVREGNFIPEIITAQPDGILKGHKKLNEKEDLAPFQGKIDEEYMYRVPPWIIKGEGLVEEFLMKNMEERKHVLENVMLSNTRDIEMEDNICADIYYIKALLKMYGER</sequence>
<dbReference type="GO" id="GO:0160105">
    <property type="term" value="F:tRNA (adenine(22)-N1)-methyltransferase activity"/>
    <property type="evidence" value="ECO:0007669"/>
    <property type="project" value="InterPro"/>
</dbReference>
<dbReference type="Pfam" id="PF12847">
    <property type="entry name" value="Methyltransf_18"/>
    <property type="match status" value="1"/>
</dbReference>
<keyword evidence="1" id="KW-0808">Transferase</keyword>
<name>A0A9D1KVL7_9FIRM</name>
<evidence type="ECO:0000313" key="1">
    <source>
        <dbReference type="EMBL" id="HIU00159.1"/>
    </source>
</evidence>
<reference evidence="1" key="1">
    <citation type="submission" date="2020-10" db="EMBL/GenBank/DDBJ databases">
        <authorList>
            <person name="Gilroy R."/>
        </authorList>
    </citation>
    <scope>NUCLEOTIDE SEQUENCE</scope>
    <source>
        <strain evidence="1">CHK176-22527</strain>
    </source>
</reference>
<organism evidence="1 2">
    <name type="scientific">Candidatus Allocopromorpha excrementavium</name>
    <dbReference type="NCBI Taxonomy" id="2840741"/>
    <lineage>
        <taxon>Bacteria</taxon>
        <taxon>Bacillati</taxon>
        <taxon>Bacillota</taxon>
        <taxon>Clostridia</taxon>
        <taxon>Eubacteriales</taxon>
        <taxon>Eubacteriaceae</taxon>
        <taxon>Eubacteriaceae incertae sedis</taxon>
        <taxon>Candidatus Allocopromorpha</taxon>
    </lineage>
</organism>
<gene>
    <name evidence="1" type="ORF">IAD12_07885</name>
</gene>
<protein>
    <submittedName>
        <fullName evidence="1">SAM-dependent methyltransferase</fullName>
    </submittedName>
</protein>
<dbReference type="PANTHER" id="PTHR38451:SF1">
    <property type="entry name" value="TRNA (ADENINE(22)-N(1))-METHYLTRANSFERASE"/>
    <property type="match status" value="1"/>
</dbReference>
<reference evidence="1" key="2">
    <citation type="journal article" date="2021" name="PeerJ">
        <title>Extensive microbial diversity within the chicken gut microbiome revealed by metagenomics and culture.</title>
        <authorList>
            <person name="Gilroy R."/>
            <person name="Ravi A."/>
            <person name="Getino M."/>
            <person name="Pursley I."/>
            <person name="Horton D.L."/>
            <person name="Alikhan N.F."/>
            <person name="Baker D."/>
            <person name="Gharbi K."/>
            <person name="Hall N."/>
            <person name="Watson M."/>
            <person name="Adriaenssens E.M."/>
            <person name="Foster-Nyarko E."/>
            <person name="Jarju S."/>
            <person name="Secka A."/>
            <person name="Antonio M."/>
            <person name="Oren A."/>
            <person name="Chaudhuri R.R."/>
            <person name="La Ragione R."/>
            <person name="Hildebrand F."/>
            <person name="Pallen M.J."/>
        </authorList>
    </citation>
    <scope>NUCLEOTIDE SEQUENCE</scope>
    <source>
        <strain evidence="1">CHK176-22527</strain>
    </source>
</reference>
<dbReference type="InterPro" id="IPR029063">
    <property type="entry name" value="SAM-dependent_MTases_sf"/>
</dbReference>
<accession>A0A9D1KVL7</accession>
<evidence type="ECO:0000313" key="2">
    <source>
        <dbReference type="Proteomes" id="UP000824159"/>
    </source>
</evidence>
<dbReference type="Proteomes" id="UP000824159">
    <property type="component" value="Unassembled WGS sequence"/>
</dbReference>